<dbReference type="NCBIfam" id="TIGR04131">
    <property type="entry name" value="Bac_Flav_CTERM"/>
    <property type="match status" value="1"/>
</dbReference>
<evidence type="ECO:0000313" key="4">
    <source>
        <dbReference type="Proteomes" id="UP000321362"/>
    </source>
</evidence>
<dbReference type="EMBL" id="CP042437">
    <property type="protein sequence ID" value="QEC78724.1"/>
    <property type="molecule type" value="Genomic_DNA"/>
</dbReference>
<proteinExistence type="predicted"/>
<keyword evidence="1" id="KW-0472">Membrane</keyword>
<name>A0A5B8W4G2_9SPHI</name>
<feature type="domain" description="DUF11" evidence="2">
    <location>
        <begin position="526"/>
        <end position="646"/>
    </location>
</feature>
<dbReference type="Pfam" id="PF13585">
    <property type="entry name" value="CHU_C"/>
    <property type="match status" value="1"/>
</dbReference>
<protein>
    <submittedName>
        <fullName evidence="3">Gliding motility-associated C-terminal domain-containing protein</fullName>
    </submittedName>
</protein>
<evidence type="ECO:0000313" key="3">
    <source>
        <dbReference type="EMBL" id="QEC78724.1"/>
    </source>
</evidence>
<dbReference type="Proteomes" id="UP000321362">
    <property type="component" value="Chromosome"/>
</dbReference>
<keyword evidence="1" id="KW-1133">Transmembrane helix</keyword>
<dbReference type="Pfam" id="PF01345">
    <property type="entry name" value="DUF11"/>
    <property type="match status" value="1"/>
</dbReference>
<dbReference type="KEGG" id="mgk:FSB76_23255"/>
<accession>A0A5B8W4G2</accession>
<feature type="transmembrane region" description="Helical" evidence="1">
    <location>
        <begin position="18"/>
        <end position="39"/>
    </location>
</feature>
<organism evidence="3 4">
    <name type="scientific">Mucilaginibacter ginsenosidivorax</name>
    <dbReference type="NCBI Taxonomy" id="862126"/>
    <lineage>
        <taxon>Bacteria</taxon>
        <taxon>Pseudomonadati</taxon>
        <taxon>Bacteroidota</taxon>
        <taxon>Sphingobacteriia</taxon>
        <taxon>Sphingobacteriales</taxon>
        <taxon>Sphingobacteriaceae</taxon>
        <taxon>Mucilaginibacter</taxon>
    </lineage>
</organism>
<sequence>MLNSAVIFCGMPYPYFKLIIKGFFCAVILFFLQVGGLYAEGSKELAANGGYRAYLFSSSTVANSSFPFPTLGTVKVYVKAGESIYVGSSAQGIAGGTINLRAPDGNNYTSGTDVNTGNINSRAQEVAGPLPNAGGFTPFIKTAGAGQEGVWEIDFVAENPGTVLNGNPPTIPANANWTQPQAEYITAFDVSVRNASNSGFINGRVYTQVFSGILGTFNVGFNAIFHILTKDGYQYILNNNGQAGNGFTFFVNNKGFRGADGNASYKSINGLSANVNVQDPRVADTQTDITQKIFFNIPATDMPAVANTPGSATTWLLNTPVVPAISNVTFTGAEGTVGKAGTNPLGGNFNFNITGNGNYVIGIDINHNGVYSDAIDRKLTGQATTGGNQVYWDGLDGLGAKVAGNSSLSLQVDITIATTAGEVHFPFFDVERNVNGLLLTRTNGTYAPDDTLYWDDTPISIVGTPSNPVKNLTGLSSAINGHKWGTTTSIATNDADFGNNKSIDTWSYIKSKPVTTSVSFVMQEADLSVESITAVAACSGQPVVYKVVVKNNGPNNVTGAGFSFSFPNDISGVVVTSAATTGSSSTSGGAVVANAYHANLDIANGAVRTFTITGNIALATSGNLTVEAAVLRPADVTDPDATNPDAAIPTDPNNECDASPSGVGCNNVKTNTVNIAPGPNAGADQTIFEYAPATMAATGTGVFTQVAGDPLPATISTPASNTTIITGLDKVGLYHFVFTNANGCADTVVLKVIAADLQIPNVITPNNDGKNDTFKIVGLESYPGSQLTVFNRWGNEVYRSDNYKNDWSGTGLAEATYFYVLNRKEHTGEFTPVKGWVFLKLSK</sequence>
<keyword evidence="4" id="KW-1185">Reference proteome</keyword>
<dbReference type="RefSeq" id="WP_147057636.1">
    <property type="nucleotide sequence ID" value="NZ_CP042437.1"/>
</dbReference>
<dbReference type="InterPro" id="IPR026341">
    <property type="entry name" value="T9SS_type_B"/>
</dbReference>
<gene>
    <name evidence="3" type="ORF">FSB76_23255</name>
</gene>
<reference evidence="3 4" key="1">
    <citation type="journal article" date="2013" name="J. Microbiol.">
        <title>Mucilaginibacter ginsenosidivorax sp. nov., with ginsenoside converting activity isolated from sediment.</title>
        <authorList>
            <person name="Kim J.K."/>
            <person name="Choi T.E."/>
            <person name="Liu Q.M."/>
            <person name="Park H.Y."/>
            <person name="Yi T.H."/>
            <person name="Yoon M.H."/>
            <person name="Kim S.C."/>
            <person name="Im W.T."/>
        </authorList>
    </citation>
    <scope>NUCLEOTIDE SEQUENCE [LARGE SCALE GENOMIC DNA]</scope>
    <source>
        <strain evidence="3 4">KHI28</strain>
    </source>
</reference>
<keyword evidence="1" id="KW-0812">Transmembrane</keyword>
<evidence type="ECO:0000259" key="2">
    <source>
        <dbReference type="Pfam" id="PF01345"/>
    </source>
</evidence>
<dbReference type="InterPro" id="IPR001434">
    <property type="entry name" value="OmcB-like_DUF11"/>
</dbReference>
<dbReference type="OrthoDB" id="5726170at2"/>
<evidence type="ECO:0000256" key="1">
    <source>
        <dbReference type="SAM" id="Phobius"/>
    </source>
</evidence>
<dbReference type="AlphaFoldDB" id="A0A5B8W4G2"/>